<dbReference type="InterPro" id="IPR008906">
    <property type="entry name" value="HATC_C_dom"/>
</dbReference>
<evidence type="ECO:0000259" key="1">
    <source>
        <dbReference type="Pfam" id="PF04937"/>
    </source>
</evidence>
<dbReference type="OMA" id="YEDIHRI"/>
<dbReference type="Gramene" id="QL04p092962:mrna">
    <property type="protein sequence ID" value="QL04p092962:mrna"/>
    <property type="gene ID" value="QL04p092962"/>
</dbReference>
<dbReference type="Pfam" id="PF04937">
    <property type="entry name" value="DUF659"/>
    <property type="match status" value="1"/>
</dbReference>
<dbReference type="GO" id="GO:0046983">
    <property type="term" value="F:protein dimerization activity"/>
    <property type="evidence" value="ECO:0007669"/>
    <property type="project" value="InterPro"/>
</dbReference>
<reference evidence="3" key="2">
    <citation type="submission" date="2021-01" db="UniProtKB">
        <authorList>
            <consortium name="EnsemblPlants"/>
        </authorList>
    </citation>
    <scope>IDENTIFICATION</scope>
</reference>
<dbReference type="EnsemblPlants" id="QL04p092962:mrna">
    <property type="protein sequence ID" value="QL04p092962:mrna"/>
    <property type="gene ID" value="QL04p092962"/>
</dbReference>
<dbReference type="AlphaFoldDB" id="A0A7N2R3Y2"/>
<name>A0A7N2R3Y2_QUELO</name>
<accession>A0A7N2R3Y2</accession>
<evidence type="ECO:0000259" key="2">
    <source>
        <dbReference type="Pfam" id="PF05699"/>
    </source>
</evidence>
<organism evidence="3 4">
    <name type="scientific">Quercus lobata</name>
    <name type="common">Valley oak</name>
    <dbReference type="NCBI Taxonomy" id="97700"/>
    <lineage>
        <taxon>Eukaryota</taxon>
        <taxon>Viridiplantae</taxon>
        <taxon>Streptophyta</taxon>
        <taxon>Embryophyta</taxon>
        <taxon>Tracheophyta</taxon>
        <taxon>Spermatophyta</taxon>
        <taxon>Magnoliopsida</taxon>
        <taxon>eudicotyledons</taxon>
        <taxon>Gunneridae</taxon>
        <taxon>Pentapetalae</taxon>
        <taxon>rosids</taxon>
        <taxon>fabids</taxon>
        <taxon>Fagales</taxon>
        <taxon>Fagaceae</taxon>
        <taxon>Quercus</taxon>
    </lineage>
</organism>
<dbReference type="InterPro" id="IPR012337">
    <property type="entry name" value="RNaseH-like_sf"/>
</dbReference>
<sequence length="635" mass="73892">MGETLFNHLNLFSDEVFGLFALAFLVVTPSFVLAKKLKALKEDIIQWNRNEFGNVDRQKKELLEALKLLDVKEGEYGLFEVEMGDFTKINIDNESEKSSETPAAPLWKYVTRLEKTSVGGGNVSFQANNNLVGYVPPGYNKLRTTLLQKETAHIEKLLRSIKDTWKEKGLSIVSDGWTDIQRRPLINFMATSQKRPLFIKSINGTKEYKDKHFIADLFLKVIGESPCVVHTLNLALKNIYAPKYSLQNEVAYNECNWIAQVSDEATFIRIFITNHSMRLAIFNSYSPLKLLAVVETRFASIIIMLKRLFQVKQNLRNMVVSEEWMSYREDDVGKAQTVTDYVLDDLWWDKVAYILRFTEPIYEMLRVADTDAPILHKVYEMWDSMIENVKKEIYRHEGKEDYEESPFYDVVHNILIDRRTKNCTPLHCLAHSLNPKYYTSQWIEEVRGRVAPHKDAEILVERNKCLKRIFPDPDDWHNAIKEFGLFSSFKTYDEDNIEDRWKFDPMLWRSTYGSSLPLLQTLTLKLLEQPCSSSCAERNWSTYGFIHSMRRNRITPKRAEDLVFVHSNLRLLSRRRPNYTTGESKKWDIGGDNWDEPFGGPGLLEIAYLTLDEPKMETSIVENNDYVDDDDVVVL</sequence>
<dbReference type="Pfam" id="PF05699">
    <property type="entry name" value="Dimer_Tnp_hAT"/>
    <property type="match status" value="1"/>
</dbReference>
<proteinExistence type="predicted"/>
<keyword evidence="4" id="KW-1185">Reference proteome</keyword>
<dbReference type="EMBL" id="LRBV02000004">
    <property type="status" value="NOT_ANNOTATED_CDS"/>
    <property type="molecule type" value="Genomic_DNA"/>
</dbReference>
<feature type="domain" description="HAT C-terminal dimerisation" evidence="2">
    <location>
        <begin position="493"/>
        <end position="569"/>
    </location>
</feature>
<dbReference type="SUPFAM" id="SSF53098">
    <property type="entry name" value="Ribonuclease H-like"/>
    <property type="match status" value="1"/>
</dbReference>
<dbReference type="InterPro" id="IPR007021">
    <property type="entry name" value="DUF659"/>
</dbReference>
<evidence type="ECO:0000313" key="4">
    <source>
        <dbReference type="Proteomes" id="UP000594261"/>
    </source>
</evidence>
<reference evidence="3 4" key="1">
    <citation type="journal article" date="2016" name="G3 (Bethesda)">
        <title>First Draft Assembly and Annotation of the Genome of a California Endemic Oak Quercus lobata Nee (Fagaceae).</title>
        <authorList>
            <person name="Sork V.L."/>
            <person name="Fitz-Gibbon S.T."/>
            <person name="Puiu D."/>
            <person name="Crepeau M."/>
            <person name="Gugger P.F."/>
            <person name="Sherman R."/>
            <person name="Stevens K."/>
            <person name="Langley C.H."/>
            <person name="Pellegrini M."/>
            <person name="Salzberg S.L."/>
        </authorList>
    </citation>
    <scope>NUCLEOTIDE SEQUENCE [LARGE SCALE GENOMIC DNA]</scope>
    <source>
        <strain evidence="3 4">cv. SW786</strain>
    </source>
</reference>
<feature type="domain" description="DUF659" evidence="1">
    <location>
        <begin position="137"/>
        <end position="223"/>
    </location>
</feature>
<dbReference type="Proteomes" id="UP000594261">
    <property type="component" value="Chromosome 4"/>
</dbReference>
<dbReference type="PANTHER" id="PTHR32166">
    <property type="entry name" value="OSJNBA0013A04.12 PROTEIN"/>
    <property type="match status" value="1"/>
</dbReference>
<dbReference type="PANTHER" id="PTHR32166:SF81">
    <property type="entry name" value="OS06G0658400 PROTEIN"/>
    <property type="match status" value="1"/>
</dbReference>
<protein>
    <submittedName>
        <fullName evidence="3">Uncharacterized protein</fullName>
    </submittedName>
</protein>
<dbReference type="InParanoid" id="A0A7N2R3Y2"/>
<evidence type="ECO:0000313" key="3">
    <source>
        <dbReference type="EnsemblPlants" id="QL04p092962:mrna"/>
    </source>
</evidence>